<keyword evidence="16" id="KW-1185">Reference proteome</keyword>
<dbReference type="Proteomes" id="UP000580681">
    <property type="component" value="Unassembled WGS sequence"/>
</dbReference>
<evidence type="ECO:0000256" key="6">
    <source>
        <dbReference type="ARBA" id="ARBA00022843"/>
    </source>
</evidence>
<comment type="subunit">
    <text evidence="13">Homodimer; disulfide-linked. Interacts with TXN/thioredoxin through its redox-active site. Interacts with transcriptional repressors ZBTB16, ZBTB32 and HDAC1. Interacts with DDIT4.</text>
</comment>
<comment type="caution">
    <text evidence="15">The sequence shown here is derived from an EMBL/GenBank/DDBJ whole genome shotgun (WGS) entry which is preliminary data.</text>
</comment>
<dbReference type="InterPro" id="IPR050357">
    <property type="entry name" value="Arrestin_domain-protein"/>
</dbReference>
<evidence type="ECO:0000256" key="9">
    <source>
        <dbReference type="ARBA" id="ARBA00023163"/>
    </source>
</evidence>
<dbReference type="InterPro" id="IPR014756">
    <property type="entry name" value="Ig_E-set"/>
</dbReference>
<evidence type="ECO:0000256" key="12">
    <source>
        <dbReference type="ARBA" id="ARBA00045565"/>
    </source>
</evidence>
<keyword evidence="4" id="KW-1017">Isopeptide bond</keyword>
<evidence type="ECO:0000256" key="13">
    <source>
        <dbReference type="ARBA" id="ARBA00046869"/>
    </source>
</evidence>
<dbReference type="Pfam" id="PF00339">
    <property type="entry name" value="Arrestin_N"/>
    <property type="match status" value="1"/>
</dbReference>
<dbReference type="InterPro" id="IPR014752">
    <property type="entry name" value="Arrestin-like_C"/>
</dbReference>
<dbReference type="Gene3D" id="2.60.40.640">
    <property type="match status" value="2"/>
</dbReference>
<feature type="non-terminal residue" evidence="15">
    <location>
        <position position="1"/>
    </location>
</feature>
<keyword evidence="8" id="KW-1015">Disulfide bond</keyword>
<dbReference type="Pfam" id="PF02752">
    <property type="entry name" value="Arrestin_C"/>
    <property type="match status" value="1"/>
</dbReference>
<dbReference type="PANTHER" id="PTHR11188">
    <property type="entry name" value="ARRESTIN DOMAIN CONTAINING PROTEIN"/>
    <property type="match status" value="1"/>
</dbReference>
<dbReference type="GO" id="GO:0031625">
    <property type="term" value="F:ubiquitin protein ligase binding"/>
    <property type="evidence" value="ECO:0007669"/>
    <property type="project" value="TreeGrafter"/>
</dbReference>
<dbReference type="GO" id="GO:0015031">
    <property type="term" value="P:protein transport"/>
    <property type="evidence" value="ECO:0007669"/>
    <property type="project" value="TreeGrafter"/>
</dbReference>
<feature type="non-terminal residue" evidence="15">
    <location>
        <position position="393"/>
    </location>
</feature>
<gene>
    <name evidence="15" type="primary">Txnip</name>
    <name evidence="15" type="ORF">EMBFUC_R14412</name>
</gene>
<dbReference type="SUPFAM" id="SSF81296">
    <property type="entry name" value="E set domains"/>
    <property type="match status" value="2"/>
</dbReference>
<dbReference type="EMBL" id="VYZJ01006803">
    <property type="protein sequence ID" value="NWR26295.1"/>
    <property type="molecule type" value="Genomic_DNA"/>
</dbReference>
<feature type="domain" description="Arrestin C-terminal-like" evidence="14">
    <location>
        <begin position="174"/>
        <end position="304"/>
    </location>
</feature>
<evidence type="ECO:0000256" key="8">
    <source>
        <dbReference type="ARBA" id="ARBA00023157"/>
    </source>
</evidence>
<evidence type="ECO:0000256" key="11">
    <source>
        <dbReference type="ARBA" id="ARBA00039479"/>
    </source>
</evidence>
<keyword evidence="6" id="KW-0832">Ubl conjugation</keyword>
<keyword evidence="5" id="KW-0597">Phosphoprotein</keyword>
<comment type="function">
    <text evidence="12">May act as an oxidative stress mediator by inhibiting thioredoxin activity or by limiting its bioavailability. Interacts with COPS5 and restores COPS5-induced suppression of CDKN1B stability, blocking the COPS5-mediated translocation of CDKN1B from the nucleus to the cytoplasm. Functions as a transcriptional repressor, possibly by acting as a bridge molecule between transcription factors and corepressor complexes, and over-expression will induce G0/G1 cell cycle arrest. Required for the maturation of natural killer cells. Acts as a suppressor of tumor cell growth. Inhibits the proteasomal degradation of DDIT4, and thereby contributes to the inhibition of the mammalian target of rapamycin complex 1 (mTORC1).</text>
</comment>
<evidence type="ECO:0000256" key="1">
    <source>
        <dbReference type="ARBA" id="ARBA00004496"/>
    </source>
</evidence>
<protein>
    <recommendedName>
        <fullName evidence="11">Thioredoxin-interacting protein</fullName>
    </recommendedName>
</protein>
<evidence type="ECO:0000259" key="14">
    <source>
        <dbReference type="SMART" id="SM01017"/>
    </source>
</evidence>
<keyword evidence="7" id="KW-0805">Transcription regulation</keyword>
<evidence type="ECO:0000313" key="16">
    <source>
        <dbReference type="Proteomes" id="UP000580681"/>
    </source>
</evidence>
<dbReference type="SMART" id="SM01017">
    <property type="entry name" value="Arrestin_C"/>
    <property type="match status" value="1"/>
</dbReference>
<evidence type="ECO:0000256" key="7">
    <source>
        <dbReference type="ARBA" id="ARBA00023015"/>
    </source>
</evidence>
<dbReference type="PANTHER" id="PTHR11188:SF14">
    <property type="entry name" value="THIOREDOXIN-INTERACTING PROTEIN"/>
    <property type="match status" value="1"/>
</dbReference>
<proteinExistence type="inferred from homology"/>
<comment type="subcellular location">
    <subcellularLocation>
        <location evidence="1">Cytoplasm</location>
    </subcellularLocation>
</comment>
<evidence type="ECO:0000256" key="5">
    <source>
        <dbReference type="ARBA" id="ARBA00022553"/>
    </source>
</evidence>
<dbReference type="InterPro" id="IPR011022">
    <property type="entry name" value="Arrestin_C-like"/>
</dbReference>
<evidence type="ECO:0000256" key="4">
    <source>
        <dbReference type="ARBA" id="ARBA00022499"/>
    </source>
</evidence>
<name>A0A7K4VVI0_9EMBE</name>
<dbReference type="AlphaFoldDB" id="A0A7K4VVI0"/>
<accession>A0A7K4VVI0</accession>
<evidence type="ECO:0000313" key="15">
    <source>
        <dbReference type="EMBL" id="NWR26295.1"/>
    </source>
</evidence>
<organism evidence="15 16">
    <name type="scientific">Emberiza fucata</name>
    <dbReference type="NCBI Taxonomy" id="337179"/>
    <lineage>
        <taxon>Eukaryota</taxon>
        <taxon>Metazoa</taxon>
        <taxon>Chordata</taxon>
        <taxon>Craniata</taxon>
        <taxon>Vertebrata</taxon>
        <taxon>Euteleostomi</taxon>
        <taxon>Archelosauria</taxon>
        <taxon>Archosauria</taxon>
        <taxon>Dinosauria</taxon>
        <taxon>Saurischia</taxon>
        <taxon>Theropoda</taxon>
        <taxon>Coelurosauria</taxon>
        <taxon>Aves</taxon>
        <taxon>Neognathae</taxon>
        <taxon>Neoaves</taxon>
        <taxon>Telluraves</taxon>
        <taxon>Australaves</taxon>
        <taxon>Passeriformes</taxon>
        <taxon>Passeroidea</taxon>
        <taxon>Fringillidae</taxon>
        <taxon>Emberizinae</taxon>
        <taxon>Emberizini</taxon>
        <taxon>Emberiza</taxon>
    </lineage>
</organism>
<comment type="similarity">
    <text evidence="2">Belongs to the arrestin family.</text>
</comment>
<keyword evidence="3" id="KW-0963">Cytoplasm</keyword>
<reference evidence="15 16" key="1">
    <citation type="submission" date="2019-09" db="EMBL/GenBank/DDBJ databases">
        <title>Bird 10,000 Genomes (B10K) Project - Family phase.</title>
        <authorList>
            <person name="Zhang G."/>
        </authorList>
    </citation>
    <scope>NUCLEOTIDE SEQUENCE [LARGE SCALE GENOMIC DNA]</scope>
    <source>
        <strain evidence="15">B10K-DU-015-11</strain>
        <tissue evidence="15">Mixed tissue sample</tissue>
    </source>
</reference>
<evidence type="ECO:0000256" key="3">
    <source>
        <dbReference type="ARBA" id="ARBA00022490"/>
    </source>
</evidence>
<evidence type="ECO:0000256" key="10">
    <source>
        <dbReference type="ARBA" id="ARBA00023306"/>
    </source>
</evidence>
<dbReference type="GO" id="GO:0005737">
    <property type="term" value="C:cytoplasm"/>
    <property type="evidence" value="ECO:0007669"/>
    <property type="project" value="UniProtKB-SubCell"/>
</dbReference>
<keyword evidence="9" id="KW-0804">Transcription</keyword>
<keyword evidence="10" id="KW-0131">Cell cycle</keyword>
<dbReference type="InterPro" id="IPR011021">
    <property type="entry name" value="Arrestin-like_N"/>
</dbReference>
<evidence type="ECO:0000256" key="2">
    <source>
        <dbReference type="ARBA" id="ARBA00005298"/>
    </source>
</evidence>
<sequence>MVMFKKVKNFAVAFSEPDKVYFSGDKVAGRVLVEVAEVTRVTAVKVLACGVARVTWAKGPAQCRQEMEYLRFEDVLALEEQPTDEDGSVILRPGNKYEYKFGFELPQGPLGTTFKGKYGSVDYWVLASLERPACPTQQVKKRFEVMDPVDVNTPELLSPVAAKKEKKVSCMFIPDGRVSVSAQIDRKGFCEGDEICINADFENTCSRIVVPKAAIVAKHTYLANGQTKVFSQKLSCVRGNHIISGTSESWRGKTIRVRKLKPSILGCNILRVEYFLQVSFYFLAHLGIFKIILELPLVIGSRSGIGSRSSSMASQTSSEMSWVDLNLPDAPEAPPCYLDIVPEDHRLESPTTPLLDDPDGFDSPIFMYAPEFKFMPPPTYTEVSTAAAAPGEE</sequence>